<feature type="coiled-coil region" evidence="1">
    <location>
        <begin position="230"/>
        <end position="257"/>
    </location>
</feature>
<dbReference type="AlphaFoldDB" id="A0A4Q0XWX6"/>
<organism evidence="4 5">
    <name type="scientific">Candidatus Marinarcus aquaticus</name>
    <dbReference type="NCBI Taxonomy" id="2044504"/>
    <lineage>
        <taxon>Bacteria</taxon>
        <taxon>Pseudomonadati</taxon>
        <taxon>Campylobacterota</taxon>
        <taxon>Epsilonproteobacteria</taxon>
        <taxon>Campylobacterales</taxon>
        <taxon>Arcobacteraceae</taxon>
        <taxon>Candidatus Marinarcus</taxon>
    </lineage>
</organism>
<evidence type="ECO:0000313" key="5">
    <source>
        <dbReference type="Proteomes" id="UP000290657"/>
    </source>
</evidence>
<keyword evidence="1" id="KW-0175">Coiled coil</keyword>
<proteinExistence type="predicted"/>
<evidence type="ECO:0000259" key="3">
    <source>
        <dbReference type="SMART" id="SM01358"/>
    </source>
</evidence>
<feature type="domain" description="HBM" evidence="3">
    <location>
        <begin position="30"/>
        <end position="264"/>
    </location>
</feature>
<protein>
    <recommendedName>
        <fullName evidence="3">HBM domain-containing protein</fullName>
    </recommendedName>
</protein>
<feature type="transmembrane region" description="Helical" evidence="2">
    <location>
        <begin position="264"/>
        <end position="284"/>
    </location>
</feature>
<gene>
    <name evidence="4" type="ORF">CRV04_00005</name>
</gene>
<accession>A0A4Q0XWX6</accession>
<comment type="caution">
    <text evidence="4">The sequence shown here is derived from an EMBL/GenBank/DDBJ whole genome shotgun (WGS) entry which is preliminary data.</text>
</comment>
<keyword evidence="5" id="KW-1185">Reference proteome</keyword>
<evidence type="ECO:0000313" key="4">
    <source>
        <dbReference type="EMBL" id="RXJ60441.1"/>
    </source>
</evidence>
<dbReference type="SMART" id="SM01358">
    <property type="entry name" value="HBM"/>
    <property type="match status" value="1"/>
</dbReference>
<keyword evidence="2" id="KW-0812">Transmembrane</keyword>
<dbReference type="Proteomes" id="UP000290657">
    <property type="component" value="Unassembled WGS sequence"/>
</dbReference>
<sequence length="371" mass="42756">MLNNLKIKSKLLLLTAMTVIGLVALIFLNERTIITLVNLSDVKVSIEKLELSILELRKHEKDFLLRKDLKYFEQFNTVFKKMQEEVQTLELFFANQALEITELKNFQTITTSYQQIFSKLVQTQQKIGLNSKDGLYGSLRESVHHVQETATQTKDFKLLSQVYDLRKQEKDFMLRSDLKYVEIFKKKIDALLQSNISEELLGDLRNYRNHFLALVEEETILGLSSDEGIRKEMRATVHQTEENIIKLIKEIDVHTKESIRITEIINIVVSIIIIFIIVALVLVLSKNINNSLSQFQTGLLSFFRYLNKEEREAHLIEINSKDEFGAMSTVVNDNIKKIQAGLLKDNEAVSEALSVVEQAIKGHLDVQLTKQ</sequence>
<keyword evidence="2" id="KW-1133">Transmembrane helix</keyword>
<keyword evidence="2" id="KW-0472">Membrane</keyword>
<name>A0A4Q0XWX6_9BACT</name>
<reference evidence="4 5" key="1">
    <citation type="submission" date="2017-10" db="EMBL/GenBank/DDBJ databases">
        <title>Genomics of the genus Arcobacter.</title>
        <authorList>
            <person name="Perez-Cataluna A."/>
            <person name="Figueras M.J."/>
        </authorList>
    </citation>
    <scope>NUCLEOTIDE SEQUENCE [LARGE SCALE GENOMIC DNA]</scope>
    <source>
        <strain evidence="4 5">CECT 8987</strain>
    </source>
</reference>
<evidence type="ECO:0000256" key="2">
    <source>
        <dbReference type="SAM" id="Phobius"/>
    </source>
</evidence>
<feature type="transmembrane region" description="Helical" evidence="2">
    <location>
        <begin position="12"/>
        <end position="28"/>
    </location>
</feature>
<evidence type="ECO:0000256" key="1">
    <source>
        <dbReference type="SAM" id="Coils"/>
    </source>
</evidence>
<dbReference type="InterPro" id="IPR032255">
    <property type="entry name" value="HBM"/>
</dbReference>
<feature type="non-terminal residue" evidence="4">
    <location>
        <position position="371"/>
    </location>
</feature>
<dbReference type="EMBL" id="PDKN01000001">
    <property type="protein sequence ID" value="RXJ60441.1"/>
    <property type="molecule type" value="Genomic_DNA"/>
</dbReference>